<dbReference type="Pfam" id="PF07691">
    <property type="entry name" value="PA14"/>
    <property type="match status" value="1"/>
</dbReference>
<protein>
    <submittedName>
        <fullName evidence="3">PA14 domain-containing protein</fullName>
    </submittedName>
</protein>
<dbReference type="Gene3D" id="2.180.10.10">
    <property type="entry name" value="RHS repeat-associated core"/>
    <property type="match status" value="3"/>
</dbReference>
<sequence length="1337" mass="139684">MAHSRRLGVAVASGAAVSLAIALLGSETPVSAREGGAHDVALLPAVSGSPVRAAWPDGVFGAEPKSSGGPAARAAGPRDGAVLTDTRPELAVERARGARAYEFVIGTGADPRTGQVTSSGWISQPRWKVPAGLLKDAGQYRWTVRVRHRDGRAGADAPARSFTVNQRLVGAEAGGPAPTDTLGPVTVNLATGNVSASVNTAQVPTGAGQLGATFSYNSQAVADSGLTGSYFPGDSATGIGAEERPAAVRTDARIGFRWGAEAPYPEADADSAFRVRWTGKLRVPAHGRYRLGGAHDGGLRIWLDGKLVLDDWDRTAATGAGASYGKALTLRAGRAHDLKVEYRRTGPGGEVGLRASRGGRAVAVPASWLSPSGSVLPPGWTVTPAAEGGATAGAANSVQGPAAAAAAPGAAADRGQEGAPATGSAAPDTAGKRAAEGGSKDKGKKGEGKGEQAPESGPDAQAGLIEAAEEQGLTFSYAGSAECADKAAPAGFVCAVAVPGAGTTQLHYREGKLTRFENPGAEKTDLGFSADHRLTAVRTPLLMDWIAVDPARRDSKAAQYRVDYSRDGQFPKSVTGPEPTGFATRHSRSPQHGYTFRTGGTDVWVAGVGAPRRTTHDAAGRLLTDTDATGRTVRTAWTPTDQIASRTDAAGLVTTTVYDENTGQPSGTYGPGPAKCFGPDLTPVSPAPAGCARIPAETTTLGPTGITTVRADSDGVPERVVENRFNAMGIPDTTVVDPEGLALATTMEFDAAFRPVAQKLPSGARRTYEFHGPDERVDNPCTPENDPAPQRGLPKTVSSAVPGAGKPPRAEKFVFNARGLPAAVNFGGGDWTCVTYDDRGRIAKMFIPGNDALAERTVVYDLAIGGDPLLGGSTEPDHTVRIRTDLLGREIAFTDTYGTRTETFFDRAGRPVTEKVTPPNHSDAAQTKRTRYDAAGRVLSVELDGRSLASTEYDAGGRLAGVRYGNATRLTVGRDEAGRIVAKNWLLADGRKVAAEVTRSRSGTVVDESVAGEEGRTDGPDFRYDGAGRLVEAWLKGHRYGYDFTSPAPADCPEGTRSNAGLNSNRVRLTDRTAEGTTETGYCYDDADRLIAITGDDPVTGFSYAENGHLTGYGPKDARTTQRSDAGERYLGGGTSGPGAVDVTYTEDTVDHQVGRKVTGAGAEEHLYGNTSMGDADLDLVLRTDKRVLSRIVALPGGVVLGTKSAAYSGKETWSHPTVRGNIFLVTGDDGRQAGEIHRYTPFGEPLDTKGAVDRDHVPDNMPGDFDHGWLGQYQVLTEHSGAQYATVLDTRVFNLAFGRFSAPVGDGPFLNGYEYAAGDPVNHTSINGFDLEVETE</sequence>
<evidence type="ECO:0000259" key="2">
    <source>
        <dbReference type="PROSITE" id="PS51820"/>
    </source>
</evidence>
<keyword evidence="4" id="KW-1185">Reference proteome</keyword>
<dbReference type="EMBL" id="JBHXOF010000016">
    <property type="protein sequence ID" value="MFD4215862.1"/>
    <property type="molecule type" value="Genomic_DNA"/>
</dbReference>
<feature type="compositionally biased region" description="Basic and acidic residues" evidence="1">
    <location>
        <begin position="430"/>
        <end position="452"/>
    </location>
</feature>
<dbReference type="Gene3D" id="2.60.40.10">
    <property type="entry name" value="Immunoglobulins"/>
    <property type="match status" value="1"/>
</dbReference>
<dbReference type="PANTHER" id="PTHR32305:SF15">
    <property type="entry name" value="PROTEIN RHSA-RELATED"/>
    <property type="match status" value="1"/>
</dbReference>
<dbReference type="InterPro" id="IPR013783">
    <property type="entry name" value="Ig-like_fold"/>
</dbReference>
<feature type="region of interest" description="Disordered" evidence="1">
    <location>
        <begin position="770"/>
        <end position="806"/>
    </location>
</feature>
<evidence type="ECO:0000313" key="3">
    <source>
        <dbReference type="EMBL" id="MFD4215862.1"/>
    </source>
</evidence>
<feature type="compositionally biased region" description="Low complexity" evidence="1">
    <location>
        <begin position="68"/>
        <end position="80"/>
    </location>
</feature>
<comment type="caution">
    <text evidence="3">The sequence shown here is derived from an EMBL/GenBank/DDBJ whole genome shotgun (WGS) entry which is preliminary data.</text>
</comment>
<dbReference type="Proteomes" id="UP001598251">
    <property type="component" value="Unassembled WGS sequence"/>
</dbReference>
<dbReference type="PANTHER" id="PTHR32305">
    <property type="match status" value="1"/>
</dbReference>
<accession>A0ABW6ER35</accession>
<dbReference type="InterPro" id="IPR050708">
    <property type="entry name" value="T6SS_VgrG/RHS"/>
</dbReference>
<feature type="region of interest" description="Disordered" evidence="1">
    <location>
        <begin position="405"/>
        <end position="459"/>
    </location>
</feature>
<dbReference type="SMART" id="SM00758">
    <property type="entry name" value="PA14"/>
    <property type="match status" value="1"/>
</dbReference>
<feature type="region of interest" description="Disordered" evidence="1">
    <location>
        <begin position="568"/>
        <end position="593"/>
    </location>
</feature>
<dbReference type="PROSITE" id="PS51820">
    <property type="entry name" value="PA14"/>
    <property type="match status" value="1"/>
</dbReference>
<organism evidence="3 4">
    <name type="scientific">Streptomyces sindenensis</name>
    <dbReference type="NCBI Taxonomy" id="67363"/>
    <lineage>
        <taxon>Bacteria</taxon>
        <taxon>Bacillati</taxon>
        <taxon>Actinomycetota</taxon>
        <taxon>Actinomycetes</taxon>
        <taxon>Kitasatosporales</taxon>
        <taxon>Streptomycetaceae</taxon>
        <taxon>Streptomyces</taxon>
    </lineage>
</organism>
<dbReference type="InterPro" id="IPR006530">
    <property type="entry name" value="YD"/>
</dbReference>
<reference evidence="3 4" key="1">
    <citation type="submission" date="2024-09" db="EMBL/GenBank/DDBJ databases">
        <title>The Natural Products Discovery Center: Release of the First 8490 Sequenced Strains for Exploring Actinobacteria Biosynthetic Diversity.</title>
        <authorList>
            <person name="Kalkreuter E."/>
            <person name="Kautsar S.A."/>
            <person name="Yang D."/>
            <person name="Bader C.D."/>
            <person name="Teijaro C.N."/>
            <person name="Fluegel L."/>
            <person name="Davis C.M."/>
            <person name="Simpson J.R."/>
            <person name="Lauterbach L."/>
            <person name="Steele A.D."/>
            <person name="Gui C."/>
            <person name="Meng S."/>
            <person name="Li G."/>
            <person name="Viehrig K."/>
            <person name="Ye F."/>
            <person name="Su P."/>
            <person name="Kiefer A.F."/>
            <person name="Nichols A."/>
            <person name="Cepeda A.J."/>
            <person name="Yan W."/>
            <person name="Fan B."/>
            <person name="Jiang Y."/>
            <person name="Adhikari A."/>
            <person name="Zheng C.-J."/>
            <person name="Schuster L."/>
            <person name="Cowan T.M."/>
            <person name="Smanski M.J."/>
            <person name="Chevrette M.G."/>
            <person name="De Carvalho L.P.S."/>
            <person name="Shen B."/>
        </authorList>
    </citation>
    <scope>NUCLEOTIDE SEQUENCE [LARGE SCALE GENOMIC DNA]</scope>
    <source>
        <strain evidence="3 4">NPDC058546</strain>
    </source>
</reference>
<dbReference type="SUPFAM" id="SSF56988">
    <property type="entry name" value="Anthrax protective antigen"/>
    <property type="match status" value="1"/>
</dbReference>
<dbReference type="InterPro" id="IPR011658">
    <property type="entry name" value="PA14_dom"/>
</dbReference>
<evidence type="ECO:0000256" key="1">
    <source>
        <dbReference type="SAM" id="MobiDB-lite"/>
    </source>
</evidence>
<dbReference type="InterPro" id="IPR037524">
    <property type="entry name" value="PA14/GLEYA"/>
</dbReference>
<evidence type="ECO:0000313" key="4">
    <source>
        <dbReference type="Proteomes" id="UP001598251"/>
    </source>
</evidence>
<feature type="region of interest" description="Disordered" evidence="1">
    <location>
        <begin position="61"/>
        <end position="80"/>
    </location>
</feature>
<gene>
    <name evidence="3" type="ORF">ACFWSS_23615</name>
</gene>
<proteinExistence type="predicted"/>
<dbReference type="Gene3D" id="3.90.182.10">
    <property type="entry name" value="Toxin - Anthrax Protective Antigen,domain 1"/>
    <property type="match status" value="1"/>
</dbReference>
<feature type="domain" description="PA14" evidence="2">
    <location>
        <begin position="221"/>
        <end position="373"/>
    </location>
</feature>
<dbReference type="NCBIfam" id="TIGR01643">
    <property type="entry name" value="YD_repeat_2x"/>
    <property type="match status" value="1"/>
</dbReference>
<name>A0ABW6ER35_9ACTN</name>
<dbReference type="RefSeq" id="WP_382826950.1">
    <property type="nucleotide sequence ID" value="NZ_JBHXLY010000015.1"/>
</dbReference>